<evidence type="ECO:0000256" key="7">
    <source>
        <dbReference type="ARBA" id="ARBA00022723"/>
    </source>
</evidence>
<evidence type="ECO:0000313" key="16">
    <source>
        <dbReference type="Proteomes" id="UP000567179"/>
    </source>
</evidence>
<dbReference type="PRINTS" id="PR00385">
    <property type="entry name" value="P450"/>
</dbReference>
<dbReference type="GO" id="GO:0005506">
    <property type="term" value="F:iron ion binding"/>
    <property type="evidence" value="ECO:0007669"/>
    <property type="project" value="InterPro"/>
</dbReference>
<dbReference type="AlphaFoldDB" id="A0A8H5FAG2"/>
<dbReference type="GO" id="GO:0020037">
    <property type="term" value="F:heme binding"/>
    <property type="evidence" value="ECO:0007669"/>
    <property type="project" value="InterPro"/>
</dbReference>
<evidence type="ECO:0000256" key="9">
    <source>
        <dbReference type="ARBA" id="ARBA00023002"/>
    </source>
</evidence>
<dbReference type="InterPro" id="IPR036396">
    <property type="entry name" value="Cyt_P450_sf"/>
</dbReference>
<dbReference type="PRINTS" id="PR00463">
    <property type="entry name" value="EP450I"/>
</dbReference>
<evidence type="ECO:0000256" key="3">
    <source>
        <dbReference type="ARBA" id="ARBA00004721"/>
    </source>
</evidence>
<keyword evidence="5 13" id="KW-0349">Heme</keyword>
<proteinExistence type="inferred from homology"/>
<keyword evidence="10 13" id="KW-0408">Iron</keyword>
<reference evidence="15 16" key="1">
    <citation type="journal article" date="2020" name="ISME J.">
        <title>Uncovering the hidden diversity of litter-decomposition mechanisms in mushroom-forming fungi.</title>
        <authorList>
            <person name="Floudas D."/>
            <person name="Bentzer J."/>
            <person name="Ahren D."/>
            <person name="Johansson T."/>
            <person name="Persson P."/>
            <person name="Tunlid A."/>
        </authorList>
    </citation>
    <scope>NUCLEOTIDE SEQUENCE [LARGE SCALE GENOMIC DNA]</scope>
    <source>
        <strain evidence="15 16">CBS 101986</strain>
    </source>
</reference>
<evidence type="ECO:0000256" key="5">
    <source>
        <dbReference type="ARBA" id="ARBA00022617"/>
    </source>
</evidence>
<evidence type="ECO:0000256" key="13">
    <source>
        <dbReference type="PIRSR" id="PIRSR602401-1"/>
    </source>
</evidence>
<evidence type="ECO:0000313" key="15">
    <source>
        <dbReference type="EMBL" id="KAF5329711.1"/>
    </source>
</evidence>
<feature type="binding site" description="axial binding residue" evidence="13">
    <location>
        <position position="595"/>
    </location>
    <ligand>
        <name>heme</name>
        <dbReference type="ChEBI" id="CHEBI:30413"/>
    </ligand>
    <ligandPart>
        <name>Fe</name>
        <dbReference type="ChEBI" id="CHEBI:18248"/>
    </ligandPart>
</feature>
<keyword evidence="7 13" id="KW-0479">Metal-binding</keyword>
<dbReference type="EMBL" id="JAACJJ010000002">
    <property type="protein sequence ID" value="KAF5329711.1"/>
    <property type="molecule type" value="Genomic_DNA"/>
</dbReference>
<evidence type="ECO:0000256" key="12">
    <source>
        <dbReference type="ARBA" id="ARBA00023136"/>
    </source>
</evidence>
<gene>
    <name evidence="15" type="ORF">D9619_009155</name>
</gene>
<dbReference type="Proteomes" id="UP000567179">
    <property type="component" value="Unassembled WGS sequence"/>
</dbReference>
<evidence type="ECO:0000256" key="10">
    <source>
        <dbReference type="ARBA" id="ARBA00023004"/>
    </source>
</evidence>
<evidence type="ECO:0000256" key="2">
    <source>
        <dbReference type="ARBA" id="ARBA00004370"/>
    </source>
</evidence>
<keyword evidence="12" id="KW-0472">Membrane</keyword>
<keyword evidence="9 14" id="KW-0560">Oxidoreductase</keyword>
<dbReference type="Pfam" id="PF00067">
    <property type="entry name" value="p450"/>
    <property type="match status" value="1"/>
</dbReference>
<evidence type="ECO:0000256" key="4">
    <source>
        <dbReference type="ARBA" id="ARBA00010617"/>
    </source>
</evidence>
<comment type="similarity">
    <text evidence="4 14">Belongs to the cytochrome P450 family.</text>
</comment>
<evidence type="ECO:0000256" key="11">
    <source>
        <dbReference type="ARBA" id="ARBA00023033"/>
    </source>
</evidence>
<dbReference type="PANTHER" id="PTHR24305">
    <property type="entry name" value="CYTOCHROME P450"/>
    <property type="match status" value="1"/>
</dbReference>
<dbReference type="GO" id="GO:0016705">
    <property type="term" value="F:oxidoreductase activity, acting on paired donors, with incorporation or reduction of molecular oxygen"/>
    <property type="evidence" value="ECO:0007669"/>
    <property type="project" value="InterPro"/>
</dbReference>
<dbReference type="GO" id="GO:0004497">
    <property type="term" value="F:monooxygenase activity"/>
    <property type="evidence" value="ECO:0007669"/>
    <property type="project" value="UniProtKB-KW"/>
</dbReference>
<keyword evidence="6" id="KW-0812">Transmembrane</keyword>
<dbReference type="SUPFAM" id="SSF48264">
    <property type="entry name" value="Cytochrome P450"/>
    <property type="match status" value="1"/>
</dbReference>
<keyword evidence="11 14" id="KW-0503">Monooxygenase</keyword>
<dbReference type="GO" id="GO:0016020">
    <property type="term" value="C:membrane"/>
    <property type="evidence" value="ECO:0007669"/>
    <property type="project" value="UniProtKB-SubCell"/>
</dbReference>
<evidence type="ECO:0008006" key="17">
    <source>
        <dbReference type="Google" id="ProtNLM"/>
    </source>
</evidence>
<protein>
    <recommendedName>
        <fullName evidence="17">Cytochrome P450</fullName>
    </recommendedName>
</protein>
<dbReference type="PROSITE" id="PS00086">
    <property type="entry name" value="CYTOCHROME_P450"/>
    <property type="match status" value="1"/>
</dbReference>
<keyword evidence="8" id="KW-1133">Transmembrane helix</keyword>
<keyword evidence="16" id="KW-1185">Reference proteome</keyword>
<dbReference type="Gene3D" id="1.10.630.10">
    <property type="entry name" value="Cytochrome P450"/>
    <property type="match status" value="1"/>
</dbReference>
<dbReference type="PANTHER" id="PTHR24305:SF166">
    <property type="entry name" value="CYTOCHROME P450 12A4, MITOCHONDRIAL-RELATED"/>
    <property type="match status" value="1"/>
</dbReference>
<evidence type="ECO:0000256" key="8">
    <source>
        <dbReference type="ARBA" id="ARBA00022989"/>
    </source>
</evidence>
<name>A0A8H5FAG2_9AGAR</name>
<evidence type="ECO:0000256" key="6">
    <source>
        <dbReference type="ARBA" id="ARBA00022692"/>
    </source>
</evidence>
<comment type="pathway">
    <text evidence="3">Secondary metabolite biosynthesis; terpenoid biosynthesis.</text>
</comment>
<dbReference type="InterPro" id="IPR017972">
    <property type="entry name" value="Cyt_P450_CS"/>
</dbReference>
<organism evidence="15 16">
    <name type="scientific">Psilocybe cf. subviscida</name>
    <dbReference type="NCBI Taxonomy" id="2480587"/>
    <lineage>
        <taxon>Eukaryota</taxon>
        <taxon>Fungi</taxon>
        <taxon>Dikarya</taxon>
        <taxon>Basidiomycota</taxon>
        <taxon>Agaricomycotina</taxon>
        <taxon>Agaricomycetes</taxon>
        <taxon>Agaricomycetidae</taxon>
        <taxon>Agaricales</taxon>
        <taxon>Agaricineae</taxon>
        <taxon>Strophariaceae</taxon>
        <taxon>Psilocybe</taxon>
    </lineage>
</organism>
<dbReference type="InterPro" id="IPR002401">
    <property type="entry name" value="Cyt_P450_E_grp-I"/>
</dbReference>
<comment type="caution">
    <text evidence="15">The sequence shown here is derived from an EMBL/GenBank/DDBJ whole genome shotgun (WGS) entry which is preliminary data.</text>
</comment>
<dbReference type="InterPro" id="IPR001128">
    <property type="entry name" value="Cyt_P450"/>
</dbReference>
<accession>A0A8H5FAG2</accession>
<evidence type="ECO:0000256" key="14">
    <source>
        <dbReference type="RuleBase" id="RU000461"/>
    </source>
</evidence>
<comment type="cofactor">
    <cofactor evidence="1 13">
        <name>heme</name>
        <dbReference type="ChEBI" id="CHEBI:30413"/>
    </cofactor>
</comment>
<sequence length="658" mass="73657">MMLYGALKVTLSIVNKVTYLALKIEGVYTTRRAPPLNPCLHRRSSLLARRFVHTPLQRPDAAMTWQTISPVTANAVAALATHAWLRHWDPVSVKIAFSTFAAIPLLVGATTNGSIDIPPLHILLQGYMIYCLTLLCSVAAYRLSPFHPLAKYPGPTILKLTKLWTVWVAHRGQNHVYLMSLHDKYGPTIRIGPNELSTIEKDFIPEILGIHGLGKGPMWDGRRYSQNGEEAKKPYRSLIDCRSTSTHSLLRKPWSKSFTAEPLQNYEQLLLRRTVQLNNHLAKQIGNASDGRAANVDMAKWMASLSFDFMGDIAFGTSFEIMRDGDVKHEYETVHNGLYLPGVIMHIPWFAEIARSMPLIYSRTQKFLVMGVTNGIKRSQKELKHKDLFYYIVCSPFCLDDHAADSNTVQAESAGTAVDNLRIILPDVITAIVAGSDTTASVMTNTVHLLLTHPDALCALISELDEAFQKHDIPDVSTISPDQEVERFSDVLAGLKYLNGVLNETMRLCPPVPTALQRAPEPGTGGKMLQGGSSGDVFLPEGNAICVPPWILHRDPRNFSPNPECFIPERWFGESAIYKTRRDAFIPFSTGPRNCVGRPLAMMELRYAIATIFRNFHFEFDHGKYDSRLWDSQLLDRFTLSNGALDVKISYRKKAAQV</sequence>
<evidence type="ECO:0000256" key="1">
    <source>
        <dbReference type="ARBA" id="ARBA00001971"/>
    </source>
</evidence>
<comment type="subcellular location">
    <subcellularLocation>
        <location evidence="2">Membrane</location>
    </subcellularLocation>
</comment>
<dbReference type="OrthoDB" id="6692864at2759"/>
<dbReference type="InterPro" id="IPR050121">
    <property type="entry name" value="Cytochrome_P450_monoxygenase"/>
</dbReference>